<evidence type="ECO:0000313" key="1">
    <source>
        <dbReference type="EMBL" id="OXM17035.1"/>
    </source>
</evidence>
<dbReference type="Proteomes" id="UP000215145">
    <property type="component" value="Unassembled WGS sequence"/>
</dbReference>
<keyword evidence="2" id="KW-1185">Reference proteome</keyword>
<gene>
    <name evidence="1" type="ORF">CGZ75_10515</name>
</gene>
<accession>A0A229P545</accession>
<comment type="caution">
    <text evidence="1">The sequence shown here is derived from an EMBL/GenBank/DDBJ whole genome shotgun (WGS) entry which is preliminary data.</text>
</comment>
<organism evidence="1 2">
    <name type="scientific">Paenibacillus herberti</name>
    <dbReference type="NCBI Taxonomy" id="1619309"/>
    <lineage>
        <taxon>Bacteria</taxon>
        <taxon>Bacillati</taxon>
        <taxon>Bacillota</taxon>
        <taxon>Bacilli</taxon>
        <taxon>Bacillales</taxon>
        <taxon>Paenibacillaceae</taxon>
        <taxon>Paenibacillus</taxon>
    </lineage>
</organism>
<dbReference type="RefSeq" id="WP_089524112.1">
    <property type="nucleotide sequence ID" value="NZ_NMUQ01000001.1"/>
</dbReference>
<protein>
    <submittedName>
        <fullName evidence="1">Uncharacterized protein</fullName>
    </submittedName>
</protein>
<dbReference type="EMBL" id="NMUQ01000001">
    <property type="protein sequence ID" value="OXM17035.1"/>
    <property type="molecule type" value="Genomic_DNA"/>
</dbReference>
<dbReference type="AlphaFoldDB" id="A0A229P545"/>
<sequence length="151" mass="16463">MKAVGVILVLFILLVIVTKTFSFGQLEDDPSSILVTRLFDVVNNSSSTLVVRSITGRAPEPTPSRTLNPFDGLNQYRMQAPSSGGNSTYRGTVTYDVLRADGTNAGYFRFTLRIFKGGNGGISESFTDISTDTALSWSVYSEVAYKRLTIS</sequence>
<evidence type="ECO:0000313" key="2">
    <source>
        <dbReference type="Proteomes" id="UP000215145"/>
    </source>
</evidence>
<proteinExistence type="predicted"/>
<name>A0A229P545_9BACL</name>
<reference evidence="1 2" key="1">
    <citation type="submission" date="2017-07" db="EMBL/GenBank/DDBJ databases">
        <title>Paenibacillus herberti R33 genome sequencing and assembly.</title>
        <authorList>
            <person name="Su W."/>
        </authorList>
    </citation>
    <scope>NUCLEOTIDE SEQUENCE [LARGE SCALE GENOMIC DNA]</scope>
    <source>
        <strain evidence="1 2">R33</strain>
    </source>
</reference>